<keyword evidence="13" id="KW-1185">Reference proteome</keyword>
<dbReference type="Pfam" id="PF00593">
    <property type="entry name" value="TonB_dep_Rec_b-barrel"/>
    <property type="match status" value="1"/>
</dbReference>
<comment type="subcellular location">
    <subcellularLocation>
        <location evidence="1 8">Cell outer membrane</location>
        <topology evidence="1 8">Multi-pass membrane protein</topology>
    </subcellularLocation>
</comment>
<dbReference type="InterPro" id="IPR012910">
    <property type="entry name" value="Plug_dom"/>
</dbReference>
<feature type="domain" description="TonB-dependent receptor plug" evidence="11">
    <location>
        <begin position="59"/>
        <end position="160"/>
    </location>
</feature>
<keyword evidence="4 8" id="KW-0812">Transmembrane</keyword>
<protein>
    <submittedName>
        <fullName evidence="12">TonB-dependent receptor</fullName>
    </submittedName>
</protein>
<dbReference type="InterPro" id="IPR039426">
    <property type="entry name" value="TonB-dep_rcpt-like"/>
</dbReference>
<dbReference type="Pfam" id="PF07715">
    <property type="entry name" value="Plug"/>
    <property type="match status" value="1"/>
</dbReference>
<keyword evidence="7 8" id="KW-0998">Cell outer membrane</keyword>
<dbReference type="STRING" id="349124.Hhal_0551"/>
<dbReference type="PROSITE" id="PS52016">
    <property type="entry name" value="TONB_DEPENDENT_REC_3"/>
    <property type="match status" value="1"/>
</dbReference>
<feature type="domain" description="TonB-dependent receptor-like beta-barrel" evidence="10">
    <location>
        <begin position="280"/>
        <end position="702"/>
    </location>
</feature>
<dbReference type="HOGENOM" id="CLU_008287_10_1_6"/>
<evidence type="ECO:0000256" key="3">
    <source>
        <dbReference type="ARBA" id="ARBA00022452"/>
    </source>
</evidence>
<dbReference type="GO" id="GO:0015344">
    <property type="term" value="F:siderophore uptake transmembrane transporter activity"/>
    <property type="evidence" value="ECO:0007669"/>
    <property type="project" value="TreeGrafter"/>
</dbReference>
<dbReference type="InterPro" id="IPR037066">
    <property type="entry name" value="Plug_dom_sf"/>
</dbReference>
<evidence type="ECO:0000256" key="2">
    <source>
        <dbReference type="ARBA" id="ARBA00022448"/>
    </source>
</evidence>
<dbReference type="InterPro" id="IPR036942">
    <property type="entry name" value="Beta-barrel_TonB_sf"/>
</dbReference>
<evidence type="ECO:0000256" key="7">
    <source>
        <dbReference type="ARBA" id="ARBA00023237"/>
    </source>
</evidence>
<keyword evidence="5 9" id="KW-0798">TonB box</keyword>
<dbReference type="PANTHER" id="PTHR30069">
    <property type="entry name" value="TONB-DEPENDENT OUTER MEMBRANE RECEPTOR"/>
    <property type="match status" value="1"/>
</dbReference>
<accession>A1WUH5</accession>
<keyword evidence="6 8" id="KW-0472">Membrane</keyword>
<evidence type="ECO:0000256" key="1">
    <source>
        <dbReference type="ARBA" id="ARBA00004571"/>
    </source>
</evidence>
<reference evidence="12 13" key="2">
    <citation type="journal article" date="2013" name="Stand. Genomic Sci.">
        <title>Complete genome sequence of Halorhodospira halophila SL1.</title>
        <authorList>
            <person name="Challacombe J.F."/>
            <person name="Majid S."/>
            <person name="Deole R."/>
            <person name="Brettin T.S."/>
            <person name="Bruce D."/>
            <person name="Delano S.F."/>
            <person name="Detter J.C."/>
            <person name="Gleasner C.D."/>
            <person name="Han C.S."/>
            <person name="Misra M."/>
            <person name="Reitenga K.G."/>
            <person name="Mikhailova N."/>
            <person name="Woyke T."/>
            <person name="Pitluck S."/>
            <person name="Nolan M."/>
            <person name="Land M.L."/>
            <person name="Saunders E."/>
            <person name="Tapia R."/>
            <person name="Lapidus A."/>
            <person name="Ivanova N."/>
            <person name="Hoff W.D."/>
        </authorList>
    </citation>
    <scope>NUCLEOTIDE SEQUENCE [LARGE SCALE GENOMIC DNA]</scope>
    <source>
        <strain evidence="13">DSM 244 / SL1</strain>
    </source>
</reference>
<dbReference type="SUPFAM" id="SSF56935">
    <property type="entry name" value="Porins"/>
    <property type="match status" value="1"/>
</dbReference>
<dbReference type="Proteomes" id="UP000000647">
    <property type="component" value="Chromosome"/>
</dbReference>
<evidence type="ECO:0000259" key="10">
    <source>
        <dbReference type="Pfam" id="PF00593"/>
    </source>
</evidence>
<keyword evidence="12" id="KW-0675">Receptor</keyword>
<keyword evidence="3 8" id="KW-1134">Transmembrane beta strand</keyword>
<evidence type="ECO:0000259" key="11">
    <source>
        <dbReference type="Pfam" id="PF07715"/>
    </source>
</evidence>
<dbReference type="Gene3D" id="2.170.130.10">
    <property type="entry name" value="TonB-dependent receptor, plug domain"/>
    <property type="match status" value="1"/>
</dbReference>
<evidence type="ECO:0000256" key="6">
    <source>
        <dbReference type="ARBA" id="ARBA00023136"/>
    </source>
</evidence>
<sequence length="733" mass="81560">MKHRVRRIATPWRGVLPVAGIAGLAAPATVLGDSGVEVLPQVTVTGDPLGSRTEGELVRPISVVEGEALERRRDGGTIGEVLDGLPGISNADFGPGVGRPTIRGLQGSRVEELQDGMRISDVSDEGVDHAVGGDTRRAQSVELIRGPATLMYGSGAAGGAVNIVTNRFDPFIEEQVSGSLYGAYTDNANQRQGYAGVEVPLTEGFALRTDYSLRRSDDADISGFQLEDGREGDHLIRDTLVNSDVEDDSWSLTGMWSEEWGYIGIGYDRWEIEYGVPEPFFPVHTDDINLSDEYERIYAEHDRFDLRSEFYDPFNGFSAARFNLSYTEFVQDEVEYDYDTDTGRLDERETEAAFEQDELDARLELTHDPLDALGGLRGTLGIDFHDVDYVGADPREDSDDLIRPNETTSTGVFLVEELPTGFGAVEFGARLNHERSRPADVYDPVIDSVGDGLTDVPTRTFEEELGSRTFTTGSASAGARFDLDDRHRLRSSVTYAERAPSAEQLYAFGRHGAAGTWEVGNPDLDEEQYLNLDIALERHQGEVRYDAALFYNRVDDYIYFRSFDDNGEPLRVDRDATYDAEGDQLVYNTADDVHLYGLEFEAERDLTVADWPLTARASGDYLRGRFRDGGSLPRMTAPRLGIGVDTAWRTLDFSVDWRHVFRQTDTGPAETETGSYNLLGFDIGWDPQEVEDLRVFVRGRNLLDEGGRRHESFFKDRAPILGRSFTAGARYNF</sequence>
<dbReference type="AlphaFoldDB" id="A1WUH5"/>
<comment type="similarity">
    <text evidence="8 9">Belongs to the TonB-dependent receptor family.</text>
</comment>
<evidence type="ECO:0000256" key="4">
    <source>
        <dbReference type="ARBA" id="ARBA00022692"/>
    </source>
</evidence>
<reference evidence="13" key="1">
    <citation type="submission" date="2006-12" db="EMBL/GenBank/DDBJ databases">
        <title>Complete sequence of Halorhodospira halophila SL1.</title>
        <authorList>
            <consortium name="US DOE Joint Genome Institute"/>
            <person name="Copeland A."/>
            <person name="Lucas S."/>
            <person name="Lapidus A."/>
            <person name="Barry K."/>
            <person name="Detter J.C."/>
            <person name="Glavina del Rio T."/>
            <person name="Hammon N."/>
            <person name="Israni S."/>
            <person name="Dalin E."/>
            <person name="Tice H."/>
            <person name="Pitluck S."/>
            <person name="Saunders E."/>
            <person name="Brettin T."/>
            <person name="Bruce D."/>
            <person name="Han C."/>
            <person name="Tapia R."/>
            <person name="Schmutz J."/>
            <person name="Larimer F."/>
            <person name="Land M."/>
            <person name="Hauser L."/>
            <person name="Kyrpides N."/>
            <person name="Mikhailova N."/>
            <person name="Hoff W."/>
            <person name="Richardson P."/>
        </authorList>
    </citation>
    <scope>NUCLEOTIDE SEQUENCE [LARGE SCALE GENOMIC DNA]</scope>
    <source>
        <strain evidence="13">DSM 244 / SL1</strain>
    </source>
</reference>
<dbReference type="EMBL" id="CP000544">
    <property type="protein sequence ID" value="ABM61337.1"/>
    <property type="molecule type" value="Genomic_DNA"/>
</dbReference>
<evidence type="ECO:0000256" key="8">
    <source>
        <dbReference type="PROSITE-ProRule" id="PRU01360"/>
    </source>
</evidence>
<name>A1WUH5_HALHL</name>
<dbReference type="GO" id="GO:0044718">
    <property type="term" value="P:siderophore transmembrane transport"/>
    <property type="evidence" value="ECO:0007669"/>
    <property type="project" value="TreeGrafter"/>
</dbReference>
<organism evidence="12 13">
    <name type="scientific">Halorhodospira halophila (strain DSM 244 / SL1)</name>
    <name type="common">Ectothiorhodospira halophila (strain DSM 244 / SL1)</name>
    <dbReference type="NCBI Taxonomy" id="349124"/>
    <lineage>
        <taxon>Bacteria</taxon>
        <taxon>Pseudomonadati</taxon>
        <taxon>Pseudomonadota</taxon>
        <taxon>Gammaproteobacteria</taxon>
        <taxon>Chromatiales</taxon>
        <taxon>Ectothiorhodospiraceae</taxon>
        <taxon>Halorhodospira</taxon>
    </lineage>
</organism>
<dbReference type="InterPro" id="IPR000531">
    <property type="entry name" value="Beta-barrel_TonB"/>
</dbReference>
<proteinExistence type="inferred from homology"/>
<evidence type="ECO:0000313" key="12">
    <source>
        <dbReference type="EMBL" id="ABM61337.1"/>
    </source>
</evidence>
<evidence type="ECO:0000313" key="13">
    <source>
        <dbReference type="Proteomes" id="UP000000647"/>
    </source>
</evidence>
<dbReference type="KEGG" id="hha:Hhal_0551"/>
<gene>
    <name evidence="12" type="ordered locus">Hhal_0551</name>
</gene>
<dbReference type="Gene3D" id="2.40.170.20">
    <property type="entry name" value="TonB-dependent receptor, beta-barrel domain"/>
    <property type="match status" value="1"/>
</dbReference>
<dbReference type="RefSeq" id="WP_011813360.1">
    <property type="nucleotide sequence ID" value="NC_008789.1"/>
</dbReference>
<evidence type="ECO:0000256" key="9">
    <source>
        <dbReference type="RuleBase" id="RU003357"/>
    </source>
</evidence>
<dbReference type="PANTHER" id="PTHR30069:SF40">
    <property type="entry name" value="TONB-DEPENDENT RECEPTOR NMB0964-RELATED"/>
    <property type="match status" value="1"/>
</dbReference>
<dbReference type="eggNOG" id="COG4206">
    <property type="taxonomic scope" value="Bacteria"/>
</dbReference>
<keyword evidence="2 8" id="KW-0813">Transport</keyword>
<dbReference type="GO" id="GO:0009279">
    <property type="term" value="C:cell outer membrane"/>
    <property type="evidence" value="ECO:0007669"/>
    <property type="project" value="UniProtKB-SubCell"/>
</dbReference>
<evidence type="ECO:0000256" key="5">
    <source>
        <dbReference type="ARBA" id="ARBA00023077"/>
    </source>
</evidence>